<dbReference type="AlphaFoldDB" id="A0A084QPE8"/>
<evidence type="ECO:0000313" key="1">
    <source>
        <dbReference type="EMBL" id="KFA65833.1"/>
    </source>
</evidence>
<dbReference type="Proteomes" id="UP000028524">
    <property type="component" value="Unassembled WGS sequence"/>
</dbReference>
<dbReference type="InParanoid" id="A0A084QPE8"/>
<proteinExistence type="predicted"/>
<gene>
    <name evidence="1" type="ORF">S40285_10301</name>
</gene>
<protein>
    <submittedName>
        <fullName evidence="1">Uncharacterized protein</fullName>
    </submittedName>
</protein>
<reference evidence="1 2" key="1">
    <citation type="journal article" date="2014" name="BMC Genomics">
        <title>Comparative genome sequencing reveals chemotype-specific gene clusters in the toxigenic black mold Stachybotrys.</title>
        <authorList>
            <person name="Semeiks J."/>
            <person name="Borek D."/>
            <person name="Otwinowski Z."/>
            <person name="Grishin N.V."/>
        </authorList>
    </citation>
    <scope>NUCLEOTIDE SEQUENCE [LARGE SCALE GENOMIC DNA]</scope>
    <source>
        <strain evidence="1 2">IBT 40285</strain>
    </source>
</reference>
<dbReference type="EMBL" id="KL660551">
    <property type="protein sequence ID" value="KFA65833.1"/>
    <property type="molecule type" value="Genomic_DNA"/>
</dbReference>
<keyword evidence="2" id="KW-1185">Reference proteome</keyword>
<sequence>MHDDGQARWASIISKDTELMTQTHTLHPHATLSLRTPYLDIPLDPNNDHAEELDAGPAWAYIQIVDLISFPCGINQLQSVPRQAKTSWRTSTFTPYCKGLKKSLTIEGKLTPAVASFNAAFQAPDSWIGSVRALSIQRCFHHDHA</sequence>
<name>A0A084QPE8_STAC4</name>
<organism evidence="1 2">
    <name type="scientific">Stachybotrys chlorohalonatus (strain IBT 40285)</name>
    <dbReference type="NCBI Taxonomy" id="1283841"/>
    <lineage>
        <taxon>Eukaryota</taxon>
        <taxon>Fungi</taxon>
        <taxon>Dikarya</taxon>
        <taxon>Ascomycota</taxon>
        <taxon>Pezizomycotina</taxon>
        <taxon>Sordariomycetes</taxon>
        <taxon>Hypocreomycetidae</taxon>
        <taxon>Hypocreales</taxon>
        <taxon>Stachybotryaceae</taxon>
        <taxon>Stachybotrys</taxon>
    </lineage>
</organism>
<dbReference type="HOGENOM" id="CLU_1788077_0_0_1"/>
<accession>A0A084QPE8</accession>
<evidence type="ECO:0000313" key="2">
    <source>
        <dbReference type="Proteomes" id="UP000028524"/>
    </source>
</evidence>